<evidence type="ECO:0000259" key="8">
    <source>
        <dbReference type="SMART" id="SM00363"/>
    </source>
</evidence>
<keyword evidence="4 7" id="KW-0689">Ribosomal protein</keyword>
<dbReference type="InterPro" id="IPR038237">
    <property type="entry name" value="Ribosomal_eS4_central_sf"/>
</dbReference>
<dbReference type="AlphaFoldDB" id="A0A650CM56"/>
<gene>
    <name evidence="7" type="primary">rps4e</name>
    <name evidence="9" type="ORF">D1868_02285</name>
</gene>
<evidence type="ECO:0000256" key="3">
    <source>
        <dbReference type="ARBA" id="ARBA00022884"/>
    </source>
</evidence>
<dbReference type="Gene3D" id="2.40.50.740">
    <property type="match status" value="1"/>
</dbReference>
<evidence type="ECO:0000256" key="2">
    <source>
        <dbReference type="ARBA" id="ARBA00022730"/>
    </source>
</evidence>
<dbReference type="Gene3D" id="2.30.30.30">
    <property type="match status" value="1"/>
</dbReference>
<dbReference type="Pfam" id="PF00900">
    <property type="entry name" value="Ribosomal_S4e"/>
    <property type="match status" value="1"/>
</dbReference>
<evidence type="ECO:0000256" key="4">
    <source>
        <dbReference type="ARBA" id="ARBA00022980"/>
    </source>
</evidence>
<organism evidence="9 10">
    <name type="scientific">Stygiolobus azoricus</name>
    <dbReference type="NCBI Taxonomy" id="41675"/>
    <lineage>
        <taxon>Archaea</taxon>
        <taxon>Thermoproteota</taxon>
        <taxon>Thermoprotei</taxon>
        <taxon>Sulfolobales</taxon>
        <taxon>Sulfolobaceae</taxon>
        <taxon>Stygiolobus</taxon>
    </lineage>
</organism>
<evidence type="ECO:0000256" key="5">
    <source>
        <dbReference type="ARBA" id="ARBA00023274"/>
    </source>
</evidence>
<dbReference type="Proteomes" id="UP000423396">
    <property type="component" value="Chromosome"/>
</dbReference>
<dbReference type="SUPFAM" id="SSF55174">
    <property type="entry name" value="Alpha-L RNA-binding motif"/>
    <property type="match status" value="1"/>
</dbReference>
<dbReference type="CDD" id="cd06087">
    <property type="entry name" value="KOW_RPS4"/>
    <property type="match status" value="1"/>
</dbReference>
<dbReference type="InterPro" id="IPR014722">
    <property type="entry name" value="Rib_uL2_dom2"/>
</dbReference>
<dbReference type="SMART" id="SM00363">
    <property type="entry name" value="S4"/>
    <property type="match status" value="1"/>
</dbReference>
<dbReference type="GeneID" id="42797864"/>
<dbReference type="PANTHER" id="PTHR11581:SF0">
    <property type="entry name" value="SMALL RIBOSOMAL SUBUNIT PROTEIN ES4"/>
    <property type="match status" value="1"/>
</dbReference>
<evidence type="ECO:0000313" key="10">
    <source>
        <dbReference type="Proteomes" id="UP000423396"/>
    </source>
</evidence>
<dbReference type="Gene3D" id="3.10.290.10">
    <property type="entry name" value="RNA-binding S4 domain"/>
    <property type="match status" value="1"/>
</dbReference>
<dbReference type="InterPro" id="IPR002942">
    <property type="entry name" value="S4_RNA-bd"/>
</dbReference>
<reference evidence="9 10" key="1">
    <citation type="submission" date="2019-10" db="EMBL/GenBank/DDBJ databases">
        <title>Genome Sequences from Six Type Strain Members of the Archaeal Family Sulfolobaceae: Acidianus ambivalens, Acidianus infernus, Metallosphaera prunae, Stygiolobus azoricus, Sulfolobus metallicus, and Sulfurisphaera ohwakuensis.</title>
        <authorList>
            <person name="Counts J.A."/>
            <person name="Kelly R.M."/>
        </authorList>
    </citation>
    <scope>NUCLEOTIDE SEQUENCE [LARGE SCALE GENOMIC DNA]</scope>
    <source>
        <strain evidence="9 10">FC6</strain>
    </source>
</reference>
<keyword evidence="10" id="KW-1185">Reference proteome</keyword>
<accession>A0A650CM56</accession>
<dbReference type="PROSITE" id="PS50889">
    <property type="entry name" value="S4"/>
    <property type="match status" value="1"/>
</dbReference>
<protein>
    <recommendedName>
        <fullName evidence="6 7">Small ribosomal subunit protein eS4</fullName>
    </recommendedName>
</protein>
<dbReference type="FunFam" id="3.10.290.10:FF:000002">
    <property type="entry name" value="40S ribosomal protein S4"/>
    <property type="match status" value="1"/>
</dbReference>
<evidence type="ECO:0000256" key="7">
    <source>
        <dbReference type="HAMAP-Rule" id="MF_00485"/>
    </source>
</evidence>
<dbReference type="NCBIfam" id="NF003312">
    <property type="entry name" value="PRK04313.1"/>
    <property type="match status" value="1"/>
</dbReference>
<dbReference type="InterPro" id="IPR036986">
    <property type="entry name" value="S4_RNA-bd_sf"/>
</dbReference>
<dbReference type="PANTHER" id="PTHR11581">
    <property type="entry name" value="30S/40S RIBOSOMAL PROTEIN S4"/>
    <property type="match status" value="1"/>
</dbReference>
<dbReference type="GO" id="GO:0006412">
    <property type="term" value="P:translation"/>
    <property type="evidence" value="ECO:0007669"/>
    <property type="project" value="UniProtKB-UniRule"/>
</dbReference>
<comment type="similarity">
    <text evidence="1 7">Belongs to the eukaryotic ribosomal protein eS4 family.</text>
</comment>
<sequence>MVHITRFEAPWFLKAPKKEYKWIIRASAGPHKLSESIPLTILLKYYLKIAETTREAKRVIFDGKVLVDGRVRRDYKYPVGLMDVVEIPSADIRVRLVPNNIRFLDIVTISKEDARYKFVRILNKTTQKGGDIQLNLEDGRNVLISKDKLKDYNLSTLDTLKIEIPSQNIIRSYSIKEGNYAIITGGKNVGIVGKIKSIQWAKYKRRVYSIVTLESNNATYQTNLINVMALGENELDPNVGVKL</sequence>
<keyword evidence="2" id="KW-0699">rRNA-binding</keyword>
<dbReference type="PIRSF" id="PIRSF002116">
    <property type="entry name" value="Ribosomal_S4"/>
    <property type="match status" value="1"/>
</dbReference>
<dbReference type="CDD" id="cd00165">
    <property type="entry name" value="S4"/>
    <property type="match status" value="1"/>
</dbReference>
<dbReference type="GO" id="GO:0019843">
    <property type="term" value="F:rRNA binding"/>
    <property type="evidence" value="ECO:0007669"/>
    <property type="project" value="UniProtKB-KW"/>
</dbReference>
<feature type="domain" description="RNA-binding S4" evidence="8">
    <location>
        <begin position="37"/>
        <end position="102"/>
    </location>
</feature>
<dbReference type="OrthoDB" id="372073at2157"/>
<proteinExistence type="inferred from homology"/>
<dbReference type="InterPro" id="IPR041982">
    <property type="entry name" value="Ribosomal_eS4_KOW"/>
</dbReference>
<dbReference type="RefSeq" id="WP_156005159.1">
    <property type="nucleotide sequence ID" value="NZ_CP045483.1"/>
</dbReference>
<evidence type="ECO:0000313" key="9">
    <source>
        <dbReference type="EMBL" id="QGR18930.1"/>
    </source>
</evidence>
<dbReference type="GO" id="GO:0003735">
    <property type="term" value="F:structural constituent of ribosome"/>
    <property type="evidence" value="ECO:0007669"/>
    <property type="project" value="InterPro"/>
</dbReference>
<evidence type="ECO:0000256" key="6">
    <source>
        <dbReference type="ARBA" id="ARBA00035272"/>
    </source>
</evidence>
<dbReference type="InterPro" id="IPR013845">
    <property type="entry name" value="Ribosomal_eS4_central_region"/>
</dbReference>
<dbReference type="GO" id="GO:0022627">
    <property type="term" value="C:cytosolic small ribosomal subunit"/>
    <property type="evidence" value="ECO:0007669"/>
    <property type="project" value="TreeGrafter"/>
</dbReference>
<keyword evidence="3 7" id="KW-0694">RNA-binding</keyword>
<dbReference type="Pfam" id="PF01479">
    <property type="entry name" value="S4"/>
    <property type="match status" value="1"/>
</dbReference>
<dbReference type="HAMAP" id="MF_00485">
    <property type="entry name" value="Ribosomal_eS4"/>
    <property type="match status" value="1"/>
</dbReference>
<dbReference type="EMBL" id="CP045483">
    <property type="protein sequence ID" value="QGR18930.1"/>
    <property type="molecule type" value="Genomic_DNA"/>
</dbReference>
<dbReference type="KEGG" id="sazo:D1868_02285"/>
<evidence type="ECO:0000256" key="1">
    <source>
        <dbReference type="ARBA" id="ARBA00007500"/>
    </source>
</evidence>
<name>A0A650CM56_9CREN</name>
<keyword evidence="5 7" id="KW-0687">Ribonucleoprotein</keyword>
<dbReference type="InterPro" id="IPR000876">
    <property type="entry name" value="Ribosomal_eS4"/>
</dbReference>